<dbReference type="InterPro" id="IPR014729">
    <property type="entry name" value="Rossmann-like_a/b/a_fold"/>
</dbReference>
<dbReference type="EMBL" id="AP025592">
    <property type="protein sequence ID" value="BDG09102.1"/>
    <property type="molecule type" value="Genomic_DNA"/>
</dbReference>
<dbReference type="PANTHER" id="PTHR46268:SF6">
    <property type="entry name" value="UNIVERSAL STRESS PROTEIN UP12"/>
    <property type="match status" value="1"/>
</dbReference>
<organism evidence="3 4">
    <name type="scientific">Anaeromyxobacter paludicola</name>
    <dbReference type="NCBI Taxonomy" id="2918171"/>
    <lineage>
        <taxon>Bacteria</taxon>
        <taxon>Pseudomonadati</taxon>
        <taxon>Myxococcota</taxon>
        <taxon>Myxococcia</taxon>
        <taxon>Myxococcales</taxon>
        <taxon>Cystobacterineae</taxon>
        <taxon>Anaeromyxobacteraceae</taxon>
        <taxon>Anaeromyxobacter</taxon>
    </lineage>
</organism>
<feature type="domain" description="UspA" evidence="2">
    <location>
        <begin position="2"/>
        <end position="140"/>
    </location>
</feature>
<evidence type="ECO:0000313" key="3">
    <source>
        <dbReference type="EMBL" id="BDG09102.1"/>
    </source>
</evidence>
<reference evidence="4" key="1">
    <citation type="journal article" date="2022" name="Int. J. Syst. Evol. Microbiol.">
        <title>Anaeromyxobacter oryzae sp. nov., Anaeromyxobacter diazotrophicus sp. nov. and Anaeromyxobacter paludicola sp. nov., isolated from paddy soils.</title>
        <authorList>
            <person name="Itoh H."/>
            <person name="Xu Z."/>
            <person name="Mise K."/>
            <person name="Masuda Y."/>
            <person name="Ushijima N."/>
            <person name="Hayakawa C."/>
            <person name="Shiratori Y."/>
            <person name="Senoo K."/>
        </authorList>
    </citation>
    <scope>NUCLEOTIDE SEQUENCE [LARGE SCALE GENOMIC DNA]</scope>
    <source>
        <strain evidence="4">Red630</strain>
    </source>
</reference>
<dbReference type="Gene3D" id="3.40.50.620">
    <property type="entry name" value="HUPs"/>
    <property type="match status" value="1"/>
</dbReference>
<dbReference type="SUPFAM" id="SSF52402">
    <property type="entry name" value="Adenine nucleotide alpha hydrolases-like"/>
    <property type="match status" value="1"/>
</dbReference>
<evidence type="ECO:0000259" key="2">
    <source>
        <dbReference type="Pfam" id="PF00582"/>
    </source>
</evidence>
<accession>A0ABN6N7G9</accession>
<dbReference type="PANTHER" id="PTHR46268">
    <property type="entry name" value="STRESS RESPONSE PROTEIN NHAX"/>
    <property type="match status" value="1"/>
</dbReference>
<proteinExistence type="inferred from homology"/>
<dbReference type="InterPro" id="IPR006016">
    <property type="entry name" value="UspA"/>
</dbReference>
<name>A0ABN6N7G9_9BACT</name>
<dbReference type="Pfam" id="PF00582">
    <property type="entry name" value="Usp"/>
    <property type="match status" value="1"/>
</dbReference>
<evidence type="ECO:0000313" key="4">
    <source>
        <dbReference type="Proteomes" id="UP001162734"/>
    </source>
</evidence>
<protein>
    <submittedName>
        <fullName evidence="3">Universal stress protein UspA</fullName>
    </submittedName>
</protein>
<dbReference type="CDD" id="cd00293">
    <property type="entry name" value="USP-like"/>
    <property type="match status" value="1"/>
</dbReference>
<dbReference type="Proteomes" id="UP001162734">
    <property type="component" value="Chromosome"/>
</dbReference>
<gene>
    <name evidence="3" type="ORF">AMPC_22150</name>
</gene>
<dbReference type="InterPro" id="IPR006015">
    <property type="entry name" value="Universal_stress_UspA"/>
</dbReference>
<sequence>MERILIGVDGSEPSLSAARLGAEIAARFGARLTLATVITAASEPVYLYGDTRSEVERAQEERAKQVLSAAIEKVSRPGLEVETLVLHGGAAEALADAAAGRDVGLVVVGSRGIGAVARVLLGSVSGRLVHVSPKPVLVVP</sequence>
<keyword evidence="4" id="KW-1185">Reference proteome</keyword>
<comment type="similarity">
    <text evidence="1">Belongs to the universal stress protein A family.</text>
</comment>
<dbReference type="RefSeq" id="WP_248340750.1">
    <property type="nucleotide sequence ID" value="NZ_AP025592.1"/>
</dbReference>
<evidence type="ECO:0000256" key="1">
    <source>
        <dbReference type="ARBA" id="ARBA00008791"/>
    </source>
</evidence>
<dbReference type="PRINTS" id="PR01438">
    <property type="entry name" value="UNVRSLSTRESS"/>
</dbReference>